<name>A0A8T2B8F1_ARASU</name>
<proteinExistence type="predicted"/>
<reference evidence="1 2" key="1">
    <citation type="submission" date="2020-12" db="EMBL/GenBank/DDBJ databases">
        <title>Concerted genomic and epigenomic changes stabilize Arabidopsis allopolyploids.</title>
        <authorList>
            <person name="Chen Z."/>
        </authorList>
    </citation>
    <scope>NUCLEOTIDE SEQUENCE [LARGE SCALE GENOMIC DNA]</scope>
    <source>
        <strain evidence="1">As9502</strain>
        <tissue evidence="1">Leaf</tissue>
    </source>
</reference>
<accession>A0A8T2B8F1</accession>
<evidence type="ECO:0000313" key="2">
    <source>
        <dbReference type="Proteomes" id="UP000694251"/>
    </source>
</evidence>
<comment type="caution">
    <text evidence="1">The sequence shown here is derived from an EMBL/GenBank/DDBJ whole genome shotgun (WGS) entry which is preliminary data.</text>
</comment>
<gene>
    <name evidence="1" type="ORF">ISN44_As08g031010</name>
</gene>
<organism evidence="1 2">
    <name type="scientific">Arabidopsis suecica</name>
    <name type="common">Swedish thale-cress</name>
    <name type="synonym">Cardaminopsis suecica</name>
    <dbReference type="NCBI Taxonomy" id="45249"/>
    <lineage>
        <taxon>Eukaryota</taxon>
        <taxon>Viridiplantae</taxon>
        <taxon>Streptophyta</taxon>
        <taxon>Embryophyta</taxon>
        <taxon>Tracheophyta</taxon>
        <taxon>Spermatophyta</taxon>
        <taxon>Magnoliopsida</taxon>
        <taxon>eudicotyledons</taxon>
        <taxon>Gunneridae</taxon>
        <taxon>Pentapetalae</taxon>
        <taxon>rosids</taxon>
        <taxon>malvids</taxon>
        <taxon>Brassicales</taxon>
        <taxon>Brassicaceae</taxon>
        <taxon>Camelineae</taxon>
        <taxon>Arabidopsis</taxon>
    </lineage>
</organism>
<protein>
    <submittedName>
        <fullName evidence="1">Uncharacterized protein</fullName>
    </submittedName>
</protein>
<sequence>MSSTSKAWMVATSIGWMRSAGFEATETNKKRNGFIETEKLLSSRLMSLRSPELLRQIQRRSRREIETERDGSGGEIWRRRRETVADLRNNRRERRRNTETDSGESMEIVVLIIEISSMGIESSCNNGYSDFTMESHFEIELKFWRKLFFLFCWS</sequence>
<keyword evidence="2" id="KW-1185">Reference proteome</keyword>
<evidence type="ECO:0000313" key="1">
    <source>
        <dbReference type="EMBL" id="KAG7583587.1"/>
    </source>
</evidence>
<dbReference type="EMBL" id="JAEFBJ010000008">
    <property type="protein sequence ID" value="KAG7583587.1"/>
    <property type="molecule type" value="Genomic_DNA"/>
</dbReference>
<dbReference type="Proteomes" id="UP000694251">
    <property type="component" value="Chromosome 8"/>
</dbReference>
<dbReference type="AlphaFoldDB" id="A0A8T2B8F1"/>